<dbReference type="KEGG" id="lyj:FKV23_12775"/>
<reference evidence="2 3" key="1">
    <citation type="submission" date="2019-06" db="EMBL/GenBank/DDBJ databases">
        <title>Lysobacter alkalisoli sp. nov. isolated from saline-alkali soil.</title>
        <authorList>
            <person name="Sun J.-Q."/>
            <person name="Xu L."/>
        </authorList>
    </citation>
    <scope>NUCLEOTIDE SEQUENCE [LARGE SCALE GENOMIC DNA]</scope>
    <source>
        <strain evidence="2 3">SJ-36</strain>
    </source>
</reference>
<gene>
    <name evidence="2" type="ORF">FKV23_12775</name>
</gene>
<accession>A0A514BU03</accession>
<dbReference type="RefSeq" id="WP_141624192.1">
    <property type="nucleotide sequence ID" value="NZ_CP041242.1"/>
</dbReference>
<evidence type="ECO:0000256" key="1">
    <source>
        <dbReference type="SAM" id="MobiDB-lite"/>
    </source>
</evidence>
<keyword evidence="3" id="KW-1185">Reference proteome</keyword>
<name>A0A514BU03_9GAMM</name>
<dbReference type="EMBL" id="CP041242">
    <property type="protein sequence ID" value="QDH70860.1"/>
    <property type="molecule type" value="Genomic_DNA"/>
</dbReference>
<dbReference type="OrthoDB" id="6050435at2"/>
<dbReference type="AlphaFoldDB" id="A0A514BU03"/>
<evidence type="ECO:0000313" key="2">
    <source>
        <dbReference type="EMBL" id="QDH70860.1"/>
    </source>
</evidence>
<dbReference type="Proteomes" id="UP000317199">
    <property type="component" value="Chromosome"/>
</dbReference>
<organism evidence="2 3">
    <name type="scientific">Marilutibacter alkalisoli</name>
    <dbReference type="NCBI Taxonomy" id="2591633"/>
    <lineage>
        <taxon>Bacteria</taxon>
        <taxon>Pseudomonadati</taxon>
        <taxon>Pseudomonadota</taxon>
        <taxon>Gammaproteobacteria</taxon>
        <taxon>Lysobacterales</taxon>
        <taxon>Lysobacteraceae</taxon>
        <taxon>Marilutibacter</taxon>
    </lineage>
</organism>
<proteinExistence type="predicted"/>
<protein>
    <submittedName>
        <fullName evidence="2">Terminase small subunit</fullName>
    </submittedName>
</protein>
<feature type="region of interest" description="Disordered" evidence="1">
    <location>
        <begin position="52"/>
        <end position="99"/>
    </location>
</feature>
<sequence length="193" mass="20471">MSQPEVASFREFAGIVGCKPGYVTQLRKAGRLVLTDDGKRVRVEESLQRIADTRDPAKAAVAERHAAARNNGSGAALAPPPPAGEGGGEPDLPTSTGYTYWRERTERAKALAAERENSLAEGKLLESAQVEAAVSHAVTQLRTTLEGLPYDLAPELAPITDEGELRARLVEAVELALGELSRQFAKAAQGEGA</sequence>
<feature type="compositionally biased region" description="Basic and acidic residues" evidence="1">
    <location>
        <begin position="52"/>
        <end position="66"/>
    </location>
</feature>
<evidence type="ECO:0000313" key="3">
    <source>
        <dbReference type="Proteomes" id="UP000317199"/>
    </source>
</evidence>